<evidence type="ECO:0000313" key="8">
    <source>
        <dbReference type="WBParaSite" id="ACRNAN_scaffold9470.g13237.t1"/>
    </source>
</evidence>
<dbReference type="CDD" id="cd00084">
    <property type="entry name" value="HMG-box_SF"/>
    <property type="match status" value="1"/>
</dbReference>
<dbReference type="SMART" id="SM00614">
    <property type="entry name" value="ZnF_BED"/>
    <property type="match status" value="1"/>
</dbReference>
<dbReference type="SUPFAM" id="SSF47095">
    <property type="entry name" value="HMG-box"/>
    <property type="match status" value="1"/>
</dbReference>
<evidence type="ECO:0000256" key="5">
    <source>
        <dbReference type="SAM" id="MobiDB-lite"/>
    </source>
</evidence>
<reference evidence="8" key="1">
    <citation type="submission" date="2022-11" db="UniProtKB">
        <authorList>
            <consortium name="WormBaseParasite"/>
        </authorList>
    </citation>
    <scope>IDENTIFICATION</scope>
</reference>
<evidence type="ECO:0000256" key="3">
    <source>
        <dbReference type="ARBA" id="ARBA00023242"/>
    </source>
</evidence>
<keyword evidence="3 4" id="KW-0539">Nucleus</keyword>
<dbReference type="PANTHER" id="PTHR46318:SF3">
    <property type="entry name" value="UPSTREAM BINDING TRANSCRIPTION FACTOR"/>
    <property type="match status" value="1"/>
</dbReference>
<dbReference type="AlphaFoldDB" id="A0A914EQP0"/>
<sequence>MEESFSSNLTNPNENLTRKSSDLAGIYLTNIFSKDKQNGLTTTTKLLPDSDIQIVQTTKGKFKGRSKGPGPLYPEYLEVFGIQASEKDGYIAHCFLCNKDLANNGFVRLHIISKKHKDAERYYRATHSVKEEVREETSKVTLQTVDTTSFVQPSSVIGLVKEEPRDEVDDAQEKVDEASLKLHNMQKRSWVYEAFDIEANNFKCKHCGRKMKRPTHSLIINWGTSDLWNHLRIRHRGIFLDLKSRPKESRPTFDYAQIFAGMPKDVLDLILRVGNVNGGEINRINEEQIKDEENSSLEISHLNLDFPSTSTSQIATIDDDEPMDIKPSEMAELTSTEDTHPEEQFDVIQKSHKGDHYFYCKVCKRHLTKMRSNPTQRHLNSMNHKKNFQAIAKSLAGPIAGKPTTTVKPFLSEYCEKFDGIQSSSRGSEYYYCTYCKRDIVFTDVSCLEKHVKILDHLVNMAKENVANTVEIDTPTGDPFQRPPPKNYSKNKPEVEKRPKTAFILYLMEERPKLIEANPGIHQMDVFRKLGQMWKQLPEATKLKYFQEEKRVRRLKKADKVIYRRDRTSKCSFQLAKVPRNLRSKMGAIYPQRSLSSTRRWAALKSQALTKFVRKSGRHVEKAEVQKETKNDQDKKETMEEHESSMEDIVKLEPVENEETNVFEFTQNGTPETPTTSQNSNITPIKTEPLDISEETLTVRPKPVESYKSPSSCEKPKTSNFSFNELLQSKNRNLVNPMNQITELLKSNLQTSNANKRASPQYIKKINEKTPLVQPPMPNSDFVYVPRRRIPIVPPIIKRIDYGHPRHPSTLQPSTSVDGMEVLPAKKTRLSRD</sequence>
<dbReference type="Proteomes" id="UP000887540">
    <property type="component" value="Unplaced"/>
</dbReference>
<organism evidence="7 8">
    <name type="scientific">Acrobeloides nanus</name>
    <dbReference type="NCBI Taxonomy" id="290746"/>
    <lineage>
        <taxon>Eukaryota</taxon>
        <taxon>Metazoa</taxon>
        <taxon>Ecdysozoa</taxon>
        <taxon>Nematoda</taxon>
        <taxon>Chromadorea</taxon>
        <taxon>Rhabditida</taxon>
        <taxon>Tylenchina</taxon>
        <taxon>Cephalobomorpha</taxon>
        <taxon>Cephaloboidea</taxon>
        <taxon>Cephalobidae</taxon>
        <taxon>Acrobeloides</taxon>
    </lineage>
</organism>
<dbReference type="InterPro" id="IPR036910">
    <property type="entry name" value="HMG_box_dom_sf"/>
</dbReference>
<protein>
    <submittedName>
        <fullName evidence="8">HMG box domain-containing protein</fullName>
    </submittedName>
</protein>
<feature type="domain" description="HMG box" evidence="6">
    <location>
        <begin position="496"/>
        <end position="564"/>
    </location>
</feature>
<feature type="region of interest" description="Disordered" evidence="5">
    <location>
        <begin position="801"/>
        <end position="821"/>
    </location>
</feature>
<dbReference type="WBParaSite" id="ACRNAN_scaffold9470.g13237.t1">
    <property type="protein sequence ID" value="ACRNAN_scaffold9470.g13237.t1"/>
    <property type="gene ID" value="ACRNAN_scaffold9470.g13237"/>
</dbReference>
<evidence type="ECO:0000256" key="4">
    <source>
        <dbReference type="PROSITE-ProRule" id="PRU00267"/>
    </source>
</evidence>
<dbReference type="PANTHER" id="PTHR46318">
    <property type="entry name" value="UPSTREAM BINDING TRANSCRIPTION FACTOR"/>
    <property type="match status" value="1"/>
</dbReference>
<keyword evidence="2 4" id="KW-0238">DNA-binding</keyword>
<dbReference type="SMART" id="SM00398">
    <property type="entry name" value="HMG"/>
    <property type="match status" value="1"/>
</dbReference>
<proteinExistence type="predicted"/>
<dbReference type="InterPro" id="IPR009071">
    <property type="entry name" value="HMG_box_dom"/>
</dbReference>
<dbReference type="InterPro" id="IPR051762">
    <property type="entry name" value="UBF1"/>
</dbReference>
<comment type="subcellular location">
    <subcellularLocation>
        <location evidence="1">Nucleus</location>
    </subcellularLocation>
</comment>
<dbReference type="Gene3D" id="1.10.30.10">
    <property type="entry name" value="High mobility group box domain"/>
    <property type="match status" value="1"/>
</dbReference>
<name>A0A914EQP0_9BILA</name>
<dbReference type="GO" id="GO:0005634">
    <property type="term" value="C:nucleus"/>
    <property type="evidence" value="ECO:0007669"/>
    <property type="project" value="UniProtKB-SubCell"/>
</dbReference>
<feature type="DNA-binding region" description="HMG box" evidence="4">
    <location>
        <begin position="496"/>
        <end position="564"/>
    </location>
</feature>
<evidence type="ECO:0000259" key="6">
    <source>
        <dbReference type="PROSITE" id="PS50118"/>
    </source>
</evidence>
<dbReference type="GO" id="GO:0003677">
    <property type="term" value="F:DNA binding"/>
    <property type="evidence" value="ECO:0007669"/>
    <property type="project" value="UniProtKB-UniRule"/>
</dbReference>
<keyword evidence="7" id="KW-1185">Reference proteome</keyword>
<feature type="region of interest" description="Disordered" evidence="5">
    <location>
        <begin position="472"/>
        <end position="494"/>
    </location>
</feature>
<dbReference type="PROSITE" id="PS50118">
    <property type="entry name" value="HMG_BOX_2"/>
    <property type="match status" value="1"/>
</dbReference>
<evidence type="ECO:0000313" key="7">
    <source>
        <dbReference type="Proteomes" id="UP000887540"/>
    </source>
</evidence>
<dbReference type="Pfam" id="PF00505">
    <property type="entry name" value="HMG_box"/>
    <property type="match status" value="1"/>
</dbReference>
<feature type="region of interest" description="Disordered" evidence="5">
    <location>
        <begin position="618"/>
        <end position="647"/>
    </location>
</feature>
<evidence type="ECO:0000256" key="2">
    <source>
        <dbReference type="ARBA" id="ARBA00023125"/>
    </source>
</evidence>
<accession>A0A914EQP0</accession>
<evidence type="ECO:0000256" key="1">
    <source>
        <dbReference type="ARBA" id="ARBA00004123"/>
    </source>
</evidence>